<dbReference type="Proteomes" id="UP001186974">
    <property type="component" value="Unassembled WGS sequence"/>
</dbReference>
<protein>
    <submittedName>
        <fullName evidence="1">Uncharacterized protein</fullName>
    </submittedName>
</protein>
<evidence type="ECO:0000313" key="1">
    <source>
        <dbReference type="EMBL" id="KAK3078098.1"/>
    </source>
</evidence>
<sequence>MSSEVRMSGLKPSRKRFGTPPRPHFAVEPLSPVLLPAHSRPPAQVPDVAYLREIARQLSYKNNLKCNKNKSQEEKRPTIPEHTHRSHGYPAREEAVPVSPMDKLASVVLGTSTSPVFGPPPRRPSDSYASPVEPYFHGMNGSATNYYPPRHDHHYDRPSKRARSEAFPSPQLVQARARPSTSHTPAGTWGYDVEKQIAQDLRSMYAANPYSQSQNELNNAHNDSERELAETLLLLGRPVRHSPSTPSLRNDSVPFASVQTNHEAPAYTQDSYDQATQHSLSIPSLATVDPSFHKHQHIEQAHVFAENVPENPEVVSHSAEHRSGTLSVQTHTPPEENLAVPDIVEEEPPLQDEKKSKTQHGWPKGKPRSSRARGAAAKKGPKSSARAAEPTPVAPESQEQMPSPKSLPASALEKSSPKALAEAMS</sequence>
<keyword evidence="2" id="KW-1185">Reference proteome</keyword>
<dbReference type="EMBL" id="JAWDJW010002203">
    <property type="protein sequence ID" value="KAK3078098.1"/>
    <property type="molecule type" value="Genomic_DNA"/>
</dbReference>
<evidence type="ECO:0000313" key="2">
    <source>
        <dbReference type="Proteomes" id="UP001186974"/>
    </source>
</evidence>
<feature type="non-terminal residue" evidence="1">
    <location>
        <position position="425"/>
    </location>
</feature>
<comment type="caution">
    <text evidence="1">The sequence shown here is derived from an EMBL/GenBank/DDBJ whole genome shotgun (WGS) entry which is preliminary data.</text>
</comment>
<name>A0ACC3DNL7_9PEZI</name>
<gene>
    <name evidence="1" type="ORF">LTS18_008455</name>
</gene>
<proteinExistence type="predicted"/>
<accession>A0ACC3DNL7</accession>
<reference evidence="1" key="1">
    <citation type="submission" date="2024-09" db="EMBL/GenBank/DDBJ databases">
        <title>Black Yeasts Isolated from many extreme environments.</title>
        <authorList>
            <person name="Coleine C."/>
            <person name="Stajich J.E."/>
            <person name="Selbmann L."/>
        </authorList>
    </citation>
    <scope>NUCLEOTIDE SEQUENCE</scope>
    <source>
        <strain evidence="1">CCFEE 5737</strain>
    </source>
</reference>
<organism evidence="1 2">
    <name type="scientific">Coniosporium uncinatum</name>
    <dbReference type="NCBI Taxonomy" id="93489"/>
    <lineage>
        <taxon>Eukaryota</taxon>
        <taxon>Fungi</taxon>
        <taxon>Dikarya</taxon>
        <taxon>Ascomycota</taxon>
        <taxon>Pezizomycotina</taxon>
        <taxon>Dothideomycetes</taxon>
        <taxon>Dothideomycetes incertae sedis</taxon>
        <taxon>Coniosporium</taxon>
    </lineage>
</organism>